<evidence type="ECO:0000256" key="10">
    <source>
        <dbReference type="ARBA" id="ARBA00023034"/>
    </source>
</evidence>
<reference evidence="15 16" key="1">
    <citation type="submission" date="2020-05" db="EMBL/GenBank/DDBJ databases">
        <authorList>
            <person name="Campoy J."/>
            <person name="Schneeberger K."/>
            <person name="Spophaly S."/>
        </authorList>
    </citation>
    <scope>NUCLEOTIDE SEQUENCE [LARGE SCALE GENOMIC DNA]</scope>
    <source>
        <strain evidence="15">PruArmRojPasFocal</strain>
    </source>
</reference>
<keyword evidence="10 13" id="KW-0333">Golgi apparatus</keyword>
<evidence type="ECO:0000256" key="1">
    <source>
        <dbReference type="ARBA" id="ARBA00001936"/>
    </source>
</evidence>
<dbReference type="UniPathway" id="UPA00378"/>
<dbReference type="Pfam" id="PF01762">
    <property type="entry name" value="Galactosyl_T"/>
    <property type="match status" value="1"/>
</dbReference>
<dbReference type="GO" id="GO:0008378">
    <property type="term" value="F:galactosyltransferase activity"/>
    <property type="evidence" value="ECO:0007669"/>
    <property type="project" value="TreeGrafter"/>
</dbReference>
<keyword evidence="8" id="KW-0735">Signal-anchor</keyword>
<dbReference type="EC" id="2.4.1.-" evidence="13"/>
<keyword evidence="7" id="KW-0812">Transmembrane</keyword>
<evidence type="ECO:0000256" key="5">
    <source>
        <dbReference type="ARBA" id="ARBA00022676"/>
    </source>
</evidence>
<feature type="region of interest" description="Disordered" evidence="14">
    <location>
        <begin position="1"/>
        <end position="31"/>
    </location>
</feature>
<comment type="pathway">
    <text evidence="3">Protein modification; protein glycosylation.</text>
</comment>
<comment type="subcellular location">
    <subcellularLocation>
        <location evidence="2 13">Golgi apparatus membrane</location>
        <topology evidence="2 13">Single-pass type II membrane protein</topology>
    </subcellularLocation>
</comment>
<dbReference type="GO" id="GO:0000139">
    <property type="term" value="C:Golgi membrane"/>
    <property type="evidence" value="ECO:0007669"/>
    <property type="project" value="UniProtKB-SubCell"/>
</dbReference>
<evidence type="ECO:0000256" key="9">
    <source>
        <dbReference type="ARBA" id="ARBA00022989"/>
    </source>
</evidence>
<sequence>MTAFSSRNEGSQSGKRGSQGGNPKTQTSEKLGQRKGIIMRFGIGPPGFIFCPQSNSRWRWIVPLMRKNDKHKDFLRLNHIEGYHELSSKTQIYFAAAVAKWDADFYIKVDDDVHINLGMVGSTLARLDQNLNVSGKLKQKTLVLHHLTGAAGHMQISGENGGGAPAMWGG</sequence>
<evidence type="ECO:0000256" key="14">
    <source>
        <dbReference type="SAM" id="MobiDB-lite"/>
    </source>
</evidence>
<proteinExistence type="inferred from homology"/>
<evidence type="ECO:0000256" key="4">
    <source>
        <dbReference type="ARBA" id="ARBA00008661"/>
    </source>
</evidence>
<evidence type="ECO:0000256" key="12">
    <source>
        <dbReference type="ARBA" id="ARBA00023211"/>
    </source>
</evidence>
<evidence type="ECO:0000313" key="15">
    <source>
        <dbReference type="EMBL" id="CAB4280323.1"/>
    </source>
</evidence>
<dbReference type="PANTHER" id="PTHR11214">
    <property type="entry name" value="BETA-1,3-N-ACETYLGLUCOSAMINYLTRANSFERASE"/>
    <property type="match status" value="1"/>
</dbReference>
<accession>A0A6J5UWN2</accession>
<organism evidence="15 16">
    <name type="scientific">Prunus armeniaca</name>
    <name type="common">Apricot</name>
    <name type="synonym">Armeniaca vulgaris</name>
    <dbReference type="NCBI Taxonomy" id="36596"/>
    <lineage>
        <taxon>Eukaryota</taxon>
        <taxon>Viridiplantae</taxon>
        <taxon>Streptophyta</taxon>
        <taxon>Embryophyta</taxon>
        <taxon>Tracheophyta</taxon>
        <taxon>Spermatophyta</taxon>
        <taxon>Magnoliopsida</taxon>
        <taxon>eudicotyledons</taxon>
        <taxon>Gunneridae</taxon>
        <taxon>Pentapetalae</taxon>
        <taxon>rosids</taxon>
        <taxon>fabids</taxon>
        <taxon>Rosales</taxon>
        <taxon>Rosaceae</taxon>
        <taxon>Amygdaloideae</taxon>
        <taxon>Amygdaleae</taxon>
        <taxon>Prunus</taxon>
    </lineage>
</organism>
<keyword evidence="12 13" id="KW-0464">Manganese</keyword>
<evidence type="ECO:0000256" key="7">
    <source>
        <dbReference type="ARBA" id="ARBA00022692"/>
    </source>
</evidence>
<comment type="cofactor">
    <cofactor evidence="1 13">
        <name>Mn(2+)</name>
        <dbReference type="ChEBI" id="CHEBI:29035"/>
    </cofactor>
</comment>
<dbReference type="PANTHER" id="PTHR11214:SF123">
    <property type="entry name" value="BETA-1,6-GALACTOSYLTRANSFERASE GALT31A"/>
    <property type="match status" value="1"/>
</dbReference>
<dbReference type="AlphaFoldDB" id="A0A6J5UWN2"/>
<dbReference type="EMBL" id="CAEKDK010000005">
    <property type="protein sequence ID" value="CAB4280323.1"/>
    <property type="molecule type" value="Genomic_DNA"/>
</dbReference>
<evidence type="ECO:0000313" key="16">
    <source>
        <dbReference type="Proteomes" id="UP000507222"/>
    </source>
</evidence>
<evidence type="ECO:0000256" key="13">
    <source>
        <dbReference type="RuleBase" id="RU363063"/>
    </source>
</evidence>
<evidence type="ECO:0000256" key="3">
    <source>
        <dbReference type="ARBA" id="ARBA00004922"/>
    </source>
</evidence>
<gene>
    <name evidence="15" type="ORF">CURHAP_LOCUS33150</name>
</gene>
<comment type="similarity">
    <text evidence="4 13">Belongs to the glycosyltransferase 31 family.</text>
</comment>
<evidence type="ECO:0000256" key="2">
    <source>
        <dbReference type="ARBA" id="ARBA00004323"/>
    </source>
</evidence>
<keyword evidence="9" id="KW-1133">Transmembrane helix</keyword>
<keyword evidence="11" id="KW-0472">Membrane</keyword>
<evidence type="ECO:0000256" key="8">
    <source>
        <dbReference type="ARBA" id="ARBA00022968"/>
    </source>
</evidence>
<protein>
    <recommendedName>
        <fullName evidence="13">Hexosyltransferase</fullName>
        <ecNumber evidence="13">2.4.1.-</ecNumber>
    </recommendedName>
</protein>
<dbReference type="Proteomes" id="UP000507222">
    <property type="component" value="Unassembled WGS sequence"/>
</dbReference>
<evidence type="ECO:0000256" key="6">
    <source>
        <dbReference type="ARBA" id="ARBA00022679"/>
    </source>
</evidence>
<name>A0A6J5UWN2_PRUAR</name>
<evidence type="ECO:0000256" key="11">
    <source>
        <dbReference type="ARBA" id="ARBA00023136"/>
    </source>
</evidence>
<dbReference type="InterPro" id="IPR002659">
    <property type="entry name" value="Glyco_trans_31"/>
</dbReference>
<keyword evidence="5 13" id="KW-0328">Glycosyltransferase</keyword>
<keyword evidence="6" id="KW-0808">Transferase</keyword>